<accession>A0A3S9P4T7</accession>
<evidence type="ECO:0000256" key="1">
    <source>
        <dbReference type="SAM" id="Coils"/>
    </source>
</evidence>
<proteinExistence type="predicted"/>
<sequence length="406" mass="45959">MKYTNLYCLTSILILCSTLTFAQKRTSASAANITFEFAPLLDVINDVRGIERTKLITSIDPITKSEKKTILKEFPNKEFKQLRNDFPDKSDQEIELDIITEAQEDTLYKYQGYLNLSESIVGKGNDPKLLISYEVVQPKAVKVTNSFKGMKGNDTALFIESPAILTFKKGDKIIFQKDISNEKYLHLSAADLIPNISLKSGINKAISQDSKLAIAQEFVDKEQKWLLQYSLKYAIRSTKEQLTTRIEPYMVSIYAAKSRHKSADQLEEIQENLSDAIKKMYTLSKKKKTTLSDVKVLFNEAIPVWEKVLVDANYEDKKAEINAEIADGLHLNCALGYLVKGEYDKGISHLDKIEKSFQKDSAFSQTTTNSMFGSFNDKARKLRQIINMIKLDPNKVTVTSKGSGYM</sequence>
<keyword evidence="2" id="KW-0732">Signal</keyword>
<dbReference type="OrthoDB" id="976407at2"/>
<feature type="coiled-coil region" evidence="1">
    <location>
        <begin position="259"/>
        <end position="286"/>
    </location>
</feature>
<protein>
    <recommendedName>
        <fullName evidence="5">Tetratricopeptide repeat protein</fullName>
    </recommendedName>
</protein>
<feature type="signal peptide" evidence="2">
    <location>
        <begin position="1"/>
        <end position="22"/>
    </location>
</feature>
<dbReference type="EMBL" id="CP034562">
    <property type="protein sequence ID" value="AZQ63102.1"/>
    <property type="molecule type" value="Genomic_DNA"/>
</dbReference>
<keyword evidence="4" id="KW-1185">Reference proteome</keyword>
<dbReference type="AlphaFoldDB" id="A0A3S9P4T7"/>
<evidence type="ECO:0008006" key="5">
    <source>
        <dbReference type="Google" id="ProtNLM"/>
    </source>
</evidence>
<evidence type="ECO:0000256" key="2">
    <source>
        <dbReference type="SAM" id="SignalP"/>
    </source>
</evidence>
<dbReference type="KEGG" id="fll:EI427_12895"/>
<evidence type="ECO:0000313" key="3">
    <source>
        <dbReference type="EMBL" id="AZQ63102.1"/>
    </source>
</evidence>
<organism evidence="3 4">
    <name type="scientific">Flammeovirga pectinis</name>
    <dbReference type="NCBI Taxonomy" id="2494373"/>
    <lineage>
        <taxon>Bacteria</taxon>
        <taxon>Pseudomonadati</taxon>
        <taxon>Bacteroidota</taxon>
        <taxon>Cytophagia</taxon>
        <taxon>Cytophagales</taxon>
        <taxon>Flammeovirgaceae</taxon>
        <taxon>Flammeovirga</taxon>
    </lineage>
</organism>
<reference evidence="3 4" key="1">
    <citation type="submission" date="2018-12" db="EMBL/GenBank/DDBJ databases">
        <title>Flammeovirga pectinis sp. nov., isolated from the gut of the Korean scallop, Patinopecten yessoensis.</title>
        <authorList>
            <person name="Bae J.-W."/>
            <person name="Jeong Y.-S."/>
            <person name="Kang W."/>
        </authorList>
    </citation>
    <scope>NUCLEOTIDE SEQUENCE [LARGE SCALE GENOMIC DNA]</scope>
    <source>
        <strain evidence="3 4">L12M1</strain>
    </source>
</reference>
<name>A0A3S9P4T7_9BACT</name>
<feature type="chain" id="PRO_5019224710" description="Tetratricopeptide repeat protein" evidence="2">
    <location>
        <begin position="23"/>
        <end position="406"/>
    </location>
</feature>
<evidence type="ECO:0000313" key="4">
    <source>
        <dbReference type="Proteomes" id="UP000267268"/>
    </source>
</evidence>
<dbReference type="RefSeq" id="WP_126615268.1">
    <property type="nucleotide sequence ID" value="NZ_CP034562.1"/>
</dbReference>
<dbReference type="Proteomes" id="UP000267268">
    <property type="component" value="Chromosome 1"/>
</dbReference>
<gene>
    <name evidence="3" type="ORF">EI427_12895</name>
</gene>
<keyword evidence="1" id="KW-0175">Coiled coil</keyword>